<evidence type="ECO:0000313" key="2">
    <source>
        <dbReference type="Proteomes" id="UP000799118"/>
    </source>
</evidence>
<dbReference type="OrthoDB" id="3257338at2759"/>
<evidence type="ECO:0000313" key="1">
    <source>
        <dbReference type="EMBL" id="KAE9385532.1"/>
    </source>
</evidence>
<gene>
    <name evidence="1" type="ORF">BT96DRAFT_1006955</name>
</gene>
<dbReference type="AlphaFoldDB" id="A0A6A4GIN0"/>
<dbReference type="EMBL" id="ML769973">
    <property type="protein sequence ID" value="KAE9385532.1"/>
    <property type="molecule type" value="Genomic_DNA"/>
</dbReference>
<sequence>MEAYFEAQREHITHAKALRDQINLEPGTSALWNVPLLLPSEIHMRGSTCSKALLVCEWWLQHAACHDALELMRKNLLICTGLISYKIKYLHGQYDGTQSSQTVNAISAKIRACASQYRASFAVVEKYAKKLDVTLSWIWMAAGVDSGNDGKAMHDSLRIAWCKASARAHRWQEECLLLQEEMRQVPVTLEAQAQEWENHRANEYLSDMSTEMIEGRIAYANRQASLRRTLASYCSSKWANVLVELGSGLGDIRLSESEYVLA</sequence>
<dbReference type="Proteomes" id="UP000799118">
    <property type="component" value="Unassembled WGS sequence"/>
</dbReference>
<organism evidence="1 2">
    <name type="scientific">Gymnopus androsaceus JB14</name>
    <dbReference type="NCBI Taxonomy" id="1447944"/>
    <lineage>
        <taxon>Eukaryota</taxon>
        <taxon>Fungi</taxon>
        <taxon>Dikarya</taxon>
        <taxon>Basidiomycota</taxon>
        <taxon>Agaricomycotina</taxon>
        <taxon>Agaricomycetes</taxon>
        <taxon>Agaricomycetidae</taxon>
        <taxon>Agaricales</taxon>
        <taxon>Marasmiineae</taxon>
        <taxon>Omphalotaceae</taxon>
        <taxon>Gymnopus</taxon>
    </lineage>
</organism>
<protein>
    <submittedName>
        <fullName evidence="1">Uncharacterized protein</fullName>
    </submittedName>
</protein>
<name>A0A6A4GIN0_9AGAR</name>
<reference evidence="1" key="1">
    <citation type="journal article" date="2019" name="Environ. Microbiol.">
        <title>Fungal ecological strategies reflected in gene transcription - a case study of two litter decomposers.</title>
        <authorList>
            <person name="Barbi F."/>
            <person name="Kohler A."/>
            <person name="Barry K."/>
            <person name="Baskaran P."/>
            <person name="Daum C."/>
            <person name="Fauchery L."/>
            <person name="Ihrmark K."/>
            <person name="Kuo A."/>
            <person name="LaButti K."/>
            <person name="Lipzen A."/>
            <person name="Morin E."/>
            <person name="Grigoriev I.V."/>
            <person name="Henrissat B."/>
            <person name="Lindahl B."/>
            <person name="Martin F."/>
        </authorList>
    </citation>
    <scope>NUCLEOTIDE SEQUENCE</scope>
    <source>
        <strain evidence="1">JB14</strain>
    </source>
</reference>
<proteinExistence type="predicted"/>
<keyword evidence="2" id="KW-1185">Reference proteome</keyword>
<accession>A0A6A4GIN0</accession>